<gene>
    <name evidence="14" type="ORF">B7463_g4582</name>
</gene>
<dbReference type="SUPFAM" id="SSF51445">
    <property type="entry name" value="(Trans)glycosidases"/>
    <property type="match status" value="1"/>
</dbReference>
<dbReference type="InterPro" id="IPR006215">
    <property type="entry name" value="Glyco_hydro_melibiase"/>
</dbReference>
<evidence type="ECO:0000256" key="2">
    <source>
        <dbReference type="ARBA" id="ARBA00003969"/>
    </source>
</evidence>
<evidence type="ECO:0000259" key="13">
    <source>
        <dbReference type="Pfam" id="PF17801"/>
    </source>
</evidence>
<dbReference type="InterPro" id="IPR017853">
    <property type="entry name" value="GH"/>
</dbReference>
<feature type="non-terminal residue" evidence="14">
    <location>
        <position position="1"/>
    </location>
</feature>
<dbReference type="EMBL" id="NCSJ02000069">
    <property type="protein sequence ID" value="RFU31750.1"/>
    <property type="molecule type" value="Genomic_DNA"/>
</dbReference>
<evidence type="ECO:0000256" key="3">
    <source>
        <dbReference type="ARBA" id="ARBA00004613"/>
    </source>
</evidence>
<keyword evidence="7" id="KW-0732">Signal</keyword>
<keyword evidence="11 12" id="KW-0326">Glycosidase</keyword>
<evidence type="ECO:0000256" key="10">
    <source>
        <dbReference type="ARBA" id="ARBA00023180"/>
    </source>
</evidence>
<name>A0A3E2HEC4_SCYLI</name>
<evidence type="ECO:0000256" key="5">
    <source>
        <dbReference type="ARBA" id="ARBA00012755"/>
    </source>
</evidence>
<dbReference type="PANTHER" id="PTHR11452">
    <property type="entry name" value="ALPHA-GALACTOSIDASE/ALPHA-N-ACETYLGALACTOSAMINIDASE"/>
    <property type="match status" value="1"/>
</dbReference>
<dbReference type="PANTHER" id="PTHR11452:SF75">
    <property type="entry name" value="ALPHA-GALACTOSIDASE MEL1"/>
    <property type="match status" value="1"/>
</dbReference>
<dbReference type="Pfam" id="PF16499">
    <property type="entry name" value="Melibiase_2"/>
    <property type="match status" value="2"/>
</dbReference>
<accession>A0A3E2HEC4</accession>
<dbReference type="GO" id="GO:0004557">
    <property type="term" value="F:alpha-galactosidase activity"/>
    <property type="evidence" value="ECO:0007669"/>
    <property type="project" value="UniProtKB-EC"/>
</dbReference>
<dbReference type="Gene3D" id="3.20.20.70">
    <property type="entry name" value="Aldolase class I"/>
    <property type="match status" value="1"/>
</dbReference>
<dbReference type="InterPro" id="IPR013780">
    <property type="entry name" value="Glyco_hydro_b"/>
</dbReference>
<dbReference type="Proteomes" id="UP000258309">
    <property type="component" value="Unassembled WGS sequence"/>
</dbReference>
<dbReference type="SUPFAM" id="SSF51011">
    <property type="entry name" value="Glycosyl hydrolase domain"/>
    <property type="match status" value="1"/>
</dbReference>
<comment type="catalytic activity">
    <reaction evidence="1 12">
        <text>Hydrolysis of terminal, non-reducing alpha-D-galactose residues in alpha-D-galactosides, including galactose oligosaccharides, galactomannans and galactolipids.</text>
        <dbReference type="EC" id="3.2.1.22"/>
    </reaction>
</comment>
<reference evidence="14 15" key="1">
    <citation type="submission" date="2018-05" db="EMBL/GenBank/DDBJ databases">
        <title>Draft genome sequence of Scytalidium lignicola DSM 105466, a ubiquitous saprotrophic fungus.</title>
        <authorList>
            <person name="Buettner E."/>
            <person name="Gebauer A.M."/>
            <person name="Hofrichter M."/>
            <person name="Liers C."/>
            <person name="Kellner H."/>
        </authorList>
    </citation>
    <scope>NUCLEOTIDE SEQUENCE [LARGE SCALE GENOMIC DNA]</scope>
    <source>
        <strain evidence="14 15">DSM 105466</strain>
    </source>
</reference>
<dbReference type="InterPro" id="IPR013785">
    <property type="entry name" value="Aldolase_TIM"/>
</dbReference>
<dbReference type="FunFam" id="3.20.20.70:FF:000202">
    <property type="entry name" value="Alpha-galactosidase"/>
    <property type="match status" value="1"/>
</dbReference>
<comment type="subcellular location">
    <subcellularLocation>
        <location evidence="3">Secreted</location>
    </subcellularLocation>
</comment>
<feature type="domain" description="Alpha galactosidase C-terminal" evidence="13">
    <location>
        <begin position="390"/>
        <end position="459"/>
    </location>
</feature>
<keyword evidence="15" id="KW-1185">Reference proteome</keyword>
<dbReference type="GO" id="GO:0005995">
    <property type="term" value="P:melibiose catabolic process"/>
    <property type="evidence" value="ECO:0007669"/>
    <property type="project" value="UniProtKB-ARBA"/>
</dbReference>
<feature type="non-terminal residue" evidence="14">
    <location>
        <position position="536"/>
    </location>
</feature>
<comment type="similarity">
    <text evidence="4 12">Belongs to the glycosyl hydrolase 27 family.</text>
</comment>
<evidence type="ECO:0000256" key="4">
    <source>
        <dbReference type="ARBA" id="ARBA00009743"/>
    </source>
</evidence>
<dbReference type="InterPro" id="IPR002241">
    <property type="entry name" value="Glyco_hydro_27"/>
</dbReference>
<evidence type="ECO:0000313" key="15">
    <source>
        <dbReference type="Proteomes" id="UP000258309"/>
    </source>
</evidence>
<dbReference type="PROSITE" id="PS00512">
    <property type="entry name" value="ALPHA_GALACTOSIDASE"/>
    <property type="match status" value="1"/>
</dbReference>
<keyword evidence="8 12" id="KW-0378">Hydrolase</keyword>
<evidence type="ECO:0000256" key="7">
    <source>
        <dbReference type="ARBA" id="ARBA00022729"/>
    </source>
</evidence>
<protein>
    <recommendedName>
        <fullName evidence="5 12">Alpha-galactosidase</fullName>
        <ecNumber evidence="5 12">3.2.1.22</ecNumber>
    </recommendedName>
    <alternativeName>
        <fullName evidence="12">Melibiase</fullName>
    </alternativeName>
</protein>
<dbReference type="STRING" id="5539.A0A3E2HEC4"/>
<dbReference type="OrthoDB" id="5795902at2759"/>
<evidence type="ECO:0000256" key="11">
    <source>
        <dbReference type="ARBA" id="ARBA00023295"/>
    </source>
</evidence>
<sequence length="536" mass="58649">METSGKYGASGTLDVTTLWQEDHRNSPIPRKMKHRSHPVLFRAKWEKGNPIKAPALFLLASIGARMVVALDNGLAITPQMGWNTWSSFGCNLDSEVILDTATKIVKYGFKDLGYEYIILDDCWSAGRNSSGYLTPNTTKFPDGISGLADKIHGLGLKIGIYSSAGVMTCARYEGSLGHETEDANVWASWGIDYLKYDNCFNQGQEGTAQLSFDRYNAMGQALNKTGRSILYSMCNWGMDGPWNFATTIANSWRTSGDLSDVFDRDDPQCPCAELDGLDCKVAGFQCSLTNVLNKAVYYPSKAYPGAWNDLDLLQVGNGAMTDDEYVAHFSLWAAMKSPLIMTNVFSTIDPATLSILQNPAVLAVSQDSLGSSASRRWRYFVEDTDEFGKGEIQLFTGNLAGGDMLVLFFNAGSNDRVMNATLSEIFWENAPRGTAPQVKQTWDIYDLWANRMSNKTASAIINGTVSASDPSYFNITALGGAKQVFAQIPPSNSTSLMGSKVGTVKPHGTVYAHVKSHGVAMLRLRAQPTVSKRNEL</sequence>
<dbReference type="Pfam" id="PF17801">
    <property type="entry name" value="Melibiase_C"/>
    <property type="match status" value="1"/>
</dbReference>
<proteinExistence type="inferred from homology"/>
<evidence type="ECO:0000256" key="6">
    <source>
        <dbReference type="ARBA" id="ARBA00022525"/>
    </source>
</evidence>
<dbReference type="PRINTS" id="PR00740">
    <property type="entry name" value="GLHYDRLASE27"/>
</dbReference>
<dbReference type="InterPro" id="IPR000111">
    <property type="entry name" value="Glyco_hydro_27/36_CS"/>
</dbReference>
<evidence type="ECO:0000313" key="14">
    <source>
        <dbReference type="EMBL" id="RFU31750.1"/>
    </source>
</evidence>
<evidence type="ECO:0000256" key="9">
    <source>
        <dbReference type="ARBA" id="ARBA00023157"/>
    </source>
</evidence>
<keyword evidence="9 12" id="KW-1015">Disulfide bond</keyword>
<organism evidence="14 15">
    <name type="scientific">Scytalidium lignicola</name>
    <name type="common">Hyphomycete</name>
    <dbReference type="NCBI Taxonomy" id="5539"/>
    <lineage>
        <taxon>Eukaryota</taxon>
        <taxon>Fungi</taxon>
        <taxon>Dikarya</taxon>
        <taxon>Ascomycota</taxon>
        <taxon>Pezizomycotina</taxon>
        <taxon>Leotiomycetes</taxon>
        <taxon>Leotiomycetes incertae sedis</taxon>
        <taxon>Scytalidium</taxon>
    </lineage>
</organism>
<dbReference type="EC" id="3.2.1.22" evidence="5 12"/>
<evidence type="ECO:0000256" key="12">
    <source>
        <dbReference type="RuleBase" id="RU361168"/>
    </source>
</evidence>
<dbReference type="PRINTS" id="PR00748">
    <property type="entry name" value="MELIBIASE"/>
</dbReference>
<comment type="function">
    <text evidence="2">Hydrolyzes a variety of simple alpha-D-galactoside as well as more complex molecules such as oligosaccharides and polysaccharides.</text>
</comment>
<evidence type="ECO:0000256" key="1">
    <source>
        <dbReference type="ARBA" id="ARBA00001255"/>
    </source>
</evidence>
<dbReference type="OMA" id="DRYPPMR"/>
<dbReference type="GO" id="GO:0005576">
    <property type="term" value="C:extracellular region"/>
    <property type="evidence" value="ECO:0007669"/>
    <property type="project" value="UniProtKB-SubCell"/>
</dbReference>
<dbReference type="InterPro" id="IPR041233">
    <property type="entry name" value="Melibiase_C"/>
</dbReference>
<dbReference type="CDD" id="cd14792">
    <property type="entry name" value="GH27"/>
    <property type="match status" value="1"/>
</dbReference>
<dbReference type="Gene3D" id="2.60.40.1180">
    <property type="entry name" value="Golgi alpha-mannosidase II"/>
    <property type="match status" value="1"/>
</dbReference>
<keyword evidence="10" id="KW-0325">Glycoprotein</keyword>
<comment type="caution">
    <text evidence="14">The sequence shown here is derived from an EMBL/GenBank/DDBJ whole genome shotgun (WGS) entry which is preliminary data.</text>
</comment>
<keyword evidence="6" id="KW-0964">Secreted</keyword>
<dbReference type="AlphaFoldDB" id="A0A3E2HEC4"/>
<evidence type="ECO:0000256" key="8">
    <source>
        <dbReference type="ARBA" id="ARBA00022801"/>
    </source>
</evidence>